<dbReference type="OrthoDB" id="5594110at2"/>
<gene>
    <name evidence="3" type="ORF">CUC53_17920</name>
</gene>
<feature type="transmembrane region" description="Helical" evidence="1">
    <location>
        <begin position="226"/>
        <end position="244"/>
    </location>
</feature>
<feature type="domain" description="DUF4401" evidence="2">
    <location>
        <begin position="27"/>
        <end position="329"/>
    </location>
</feature>
<keyword evidence="1" id="KW-1133">Transmembrane helix</keyword>
<feature type="transmembrane region" description="Helical" evidence="1">
    <location>
        <begin position="60"/>
        <end position="77"/>
    </location>
</feature>
<feature type="transmembrane region" description="Helical" evidence="1">
    <location>
        <begin position="89"/>
        <end position="106"/>
    </location>
</feature>
<dbReference type="Pfam" id="PF14351">
    <property type="entry name" value="DUF4401"/>
    <property type="match status" value="1"/>
</dbReference>
<evidence type="ECO:0000313" key="4">
    <source>
        <dbReference type="Proteomes" id="UP000235861"/>
    </source>
</evidence>
<reference evidence="3 4" key="1">
    <citation type="submission" date="2017-11" db="EMBL/GenBank/DDBJ databases">
        <title>Draft genome sequence of environmental isolate Aeromonas cavernicola sp. nov. MDC 2508.</title>
        <authorList>
            <person name="Colston S.M."/>
            <person name="Navarro A."/>
            <person name="Martinez-Murcia A.J."/>
            <person name="Graf J."/>
        </authorList>
    </citation>
    <scope>NUCLEOTIDE SEQUENCE [LARGE SCALE GENOMIC DNA]</scope>
    <source>
        <strain evidence="3 4">MDC 2508</strain>
    </source>
</reference>
<evidence type="ECO:0000256" key="1">
    <source>
        <dbReference type="SAM" id="Phobius"/>
    </source>
</evidence>
<comment type="caution">
    <text evidence="3">The sequence shown here is derived from an EMBL/GenBank/DDBJ whole genome shotgun (WGS) entry which is preliminary data.</text>
</comment>
<evidence type="ECO:0000259" key="2">
    <source>
        <dbReference type="Pfam" id="PF14351"/>
    </source>
</evidence>
<sequence length="337" mass="36995">MRELTLWQTLQQAKLVDGEPPRDGQPHWSSRFLLGLVGWIAALFLLIFLAVTFDQLTREANHALLLGAVLLAGAFALNRSQRGDLWDQFVLALTLAADAWLLYGLLDQLDFRHPFFWFGLCLLSLTIAALFDHWLVRLFHSFAAAILLTLGLACVGLQLLALPLVLSAVAICWLQADAKPHRPWHYPSYHAISMGLALSLLVLGRLHQPLWDGSSSVLDELGASRLPLWLNPLLCAALLLGLMMKLKLPLLYGLPLVLISAIIPGMGAGAVVLILGFYAGSMGLMSLAALLLVGYGALYYYDLGLTLMTKSWLLLGSGILLLATRQLLNTLTARRTR</sequence>
<feature type="transmembrane region" description="Helical" evidence="1">
    <location>
        <begin position="256"/>
        <end position="278"/>
    </location>
</feature>
<feature type="transmembrane region" description="Helical" evidence="1">
    <location>
        <begin position="186"/>
        <end position="206"/>
    </location>
</feature>
<feature type="transmembrane region" description="Helical" evidence="1">
    <location>
        <begin position="284"/>
        <end position="300"/>
    </location>
</feature>
<keyword evidence="4" id="KW-1185">Reference proteome</keyword>
<accession>A0A2H9U084</accession>
<protein>
    <submittedName>
        <fullName evidence="3">DUF4401 domain-containing protein</fullName>
    </submittedName>
</protein>
<dbReference type="RefSeq" id="WP_100295366.1">
    <property type="nucleotide sequence ID" value="NZ_PGGC01000215.1"/>
</dbReference>
<dbReference type="InterPro" id="IPR025513">
    <property type="entry name" value="DUF4401"/>
</dbReference>
<feature type="transmembrane region" description="Helical" evidence="1">
    <location>
        <begin position="32"/>
        <end position="53"/>
    </location>
</feature>
<feature type="transmembrane region" description="Helical" evidence="1">
    <location>
        <begin position="312"/>
        <end position="328"/>
    </location>
</feature>
<organism evidence="3 4">
    <name type="scientific">Aeromonas cavernicola</name>
    <dbReference type="NCBI Taxonomy" id="1006623"/>
    <lineage>
        <taxon>Bacteria</taxon>
        <taxon>Pseudomonadati</taxon>
        <taxon>Pseudomonadota</taxon>
        <taxon>Gammaproteobacteria</taxon>
        <taxon>Aeromonadales</taxon>
        <taxon>Aeromonadaceae</taxon>
        <taxon>Aeromonas</taxon>
    </lineage>
</organism>
<keyword evidence="1" id="KW-0812">Transmembrane</keyword>
<proteinExistence type="predicted"/>
<evidence type="ECO:0000313" key="3">
    <source>
        <dbReference type="EMBL" id="PJG57452.1"/>
    </source>
</evidence>
<dbReference type="Proteomes" id="UP000235861">
    <property type="component" value="Unassembled WGS sequence"/>
</dbReference>
<keyword evidence="1" id="KW-0472">Membrane</keyword>
<dbReference type="AlphaFoldDB" id="A0A2H9U084"/>
<dbReference type="EMBL" id="PGGC01000215">
    <property type="protein sequence ID" value="PJG57452.1"/>
    <property type="molecule type" value="Genomic_DNA"/>
</dbReference>
<name>A0A2H9U084_9GAMM</name>
<feature type="transmembrane region" description="Helical" evidence="1">
    <location>
        <begin position="115"/>
        <end position="136"/>
    </location>
</feature>
<feature type="transmembrane region" description="Helical" evidence="1">
    <location>
        <begin position="142"/>
        <end position="174"/>
    </location>
</feature>